<dbReference type="GO" id="GO:0003729">
    <property type="term" value="F:mRNA binding"/>
    <property type="evidence" value="ECO:0007669"/>
    <property type="project" value="TreeGrafter"/>
</dbReference>
<dbReference type="SMART" id="SM00715">
    <property type="entry name" value="LA"/>
    <property type="match status" value="1"/>
</dbReference>
<dbReference type="GO" id="GO:0006396">
    <property type="term" value="P:RNA processing"/>
    <property type="evidence" value="ECO:0007669"/>
    <property type="project" value="InterPro"/>
</dbReference>
<accession>A0AAD8GHD0</accession>
<dbReference type="Proteomes" id="UP001230051">
    <property type="component" value="Unassembled WGS sequence"/>
</dbReference>
<dbReference type="AlphaFoldDB" id="A0AAD8GHD0"/>
<gene>
    <name evidence="8" type="primary">LARP6</name>
    <name evidence="8" type="ORF">AOXY_G1983</name>
</gene>
<evidence type="ECO:0000259" key="6">
    <source>
        <dbReference type="PROSITE" id="PS50961"/>
    </source>
</evidence>
<evidence type="ECO:0000313" key="9">
    <source>
        <dbReference type="Proteomes" id="UP001230051"/>
    </source>
</evidence>
<dbReference type="InterPro" id="IPR002344">
    <property type="entry name" value="Lupus_La"/>
</dbReference>
<dbReference type="InterPro" id="IPR045180">
    <property type="entry name" value="La_dom_prot"/>
</dbReference>
<protein>
    <submittedName>
        <fullName evidence="8">La-related protein 6-like</fullName>
    </submittedName>
</protein>
<feature type="domain" description="HTH La-type RNA-binding" evidence="6">
    <location>
        <begin position="60"/>
        <end position="151"/>
    </location>
</feature>
<proteinExistence type="predicted"/>
<dbReference type="InterPro" id="IPR036390">
    <property type="entry name" value="WH_DNA-bd_sf"/>
</dbReference>
<organism evidence="8 9">
    <name type="scientific">Acipenser oxyrinchus oxyrinchus</name>
    <dbReference type="NCBI Taxonomy" id="40147"/>
    <lineage>
        <taxon>Eukaryota</taxon>
        <taxon>Metazoa</taxon>
        <taxon>Chordata</taxon>
        <taxon>Craniata</taxon>
        <taxon>Vertebrata</taxon>
        <taxon>Euteleostomi</taxon>
        <taxon>Actinopterygii</taxon>
        <taxon>Chondrostei</taxon>
        <taxon>Acipenseriformes</taxon>
        <taxon>Acipenseridae</taxon>
        <taxon>Acipenser</taxon>
    </lineage>
</organism>
<dbReference type="PRINTS" id="PR00302">
    <property type="entry name" value="LUPUSLA"/>
</dbReference>
<dbReference type="Gene3D" id="1.10.10.10">
    <property type="entry name" value="Winged helix-like DNA-binding domain superfamily/Winged helix DNA-binding domain"/>
    <property type="match status" value="1"/>
</dbReference>
<dbReference type="GO" id="GO:0005634">
    <property type="term" value="C:nucleus"/>
    <property type="evidence" value="ECO:0007669"/>
    <property type="project" value="UniProtKB-SubCell"/>
</dbReference>
<evidence type="ECO:0000313" key="8">
    <source>
        <dbReference type="EMBL" id="KAK1174483.1"/>
    </source>
</evidence>
<dbReference type="PROSITE" id="PS50961">
    <property type="entry name" value="HTH_LA"/>
    <property type="match status" value="1"/>
</dbReference>
<dbReference type="FunFam" id="1.10.10.10:FF:000158">
    <property type="entry name" value="La ribonucleoprotein domain family member 7"/>
    <property type="match status" value="1"/>
</dbReference>
<dbReference type="CDD" id="cd08033">
    <property type="entry name" value="LARP_6"/>
    <property type="match status" value="1"/>
</dbReference>
<keyword evidence="9" id="KW-1185">Reference proteome</keyword>
<dbReference type="PANTHER" id="PTHR22792">
    <property type="entry name" value="LUPUS LA PROTEIN-RELATED"/>
    <property type="match status" value="1"/>
</dbReference>
<evidence type="ECO:0000256" key="2">
    <source>
        <dbReference type="ARBA" id="ARBA00022884"/>
    </source>
</evidence>
<keyword evidence="3" id="KW-0539">Nucleus</keyword>
<evidence type="ECO:0000259" key="7">
    <source>
        <dbReference type="PROSITE" id="PS51938"/>
    </source>
</evidence>
<dbReference type="Pfam" id="PF05383">
    <property type="entry name" value="La"/>
    <property type="match status" value="1"/>
</dbReference>
<feature type="domain" description="SUZ-C" evidence="7">
    <location>
        <begin position="391"/>
        <end position="454"/>
    </location>
</feature>
<keyword evidence="2 4" id="KW-0694">RNA-binding</keyword>
<dbReference type="PANTHER" id="PTHR22792:SF71">
    <property type="entry name" value="LA-RELATED PROTEIN 6"/>
    <property type="match status" value="1"/>
</dbReference>
<comment type="subcellular location">
    <subcellularLocation>
        <location evidence="1">Nucleus</location>
    </subcellularLocation>
</comment>
<dbReference type="PROSITE" id="PS51938">
    <property type="entry name" value="SUZ_C"/>
    <property type="match status" value="1"/>
</dbReference>
<reference evidence="8" key="1">
    <citation type="submission" date="2022-02" db="EMBL/GenBank/DDBJ databases">
        <title>Atlantic sturgeon de novo genome assembly.</title>
        <authorList>
            <person name="Stock M."/>
            <person name="Klopp C."/>
            <person name="Guiguen Y."/>
            <person name="Cabau C."/>
            <person name="Parinello H."/>
            <person name="Santidrian Yebra-Pimentel E."/>
            <person name="Kuhl H."/>
            <person name="Dirks R.P."/>
            <person name="Guessner J."/>
            <person name="Wuertz S."/>
            <person name="Du K."/>
            <person name="Schartl M."/>
        </authorList>
    </citation>
    <scope>NUCLEOTIDE SEQUENCE</scope>
    <source>
        <strain evidence="8">STURGEONOMICS-FGT-2020</strain>
        <tissue evidence="8">Whole blood</tissue>
    </source>
</reference>
<evidence type="ECO:0000256" key="4">
    <source>
        <dbReference type="PROSITE-ProRule" id="PRU00332"/>
    </source>
</evidence>
<dbReference type="InterPro" id="IPR024642">
    <property type="entry name" value="SUZ-C"/>
</dbReference>
<evidence type="ECO:0000256" key="5">
    <source>
        <dbReference type="SAM" id="MobiDB-lite"/>
    </source>
</evidence>
<name>A0AAD8GHD0_ACIOX</name>
<dbReference type="GO" id="GO:1990904">
    <property type="term" value="C:ribonucleoprotein complex"/>
    <property type="evidence" value="ECO:0007669"/>
    <property type="project" value="InterPro"/>
</dbReference>
<dbReference type="InterPro" id="IPR036388">
    <property type="entry name" value="WH-like_DNA-bd_sf"/>
</dbReference>
<dbReference type="InterPro" id="IPR006630">
    <property type="entry name" value="La_HTH"/>
</dbReference>
<dbReference type="SUPFAM" id="SSF46785">
    <property type="entry name" value="Winged helix' DNA-binding domain"/>
    <property type="match status" value="1"/>
</dbReference>
<dbReference type="EMBL" id="JAGXEW010000002">
    <property type="protein sequence ID" value="KAK1174483.1"/>
    <property type="molecule type" value="Genomic_DNA"/>
</dbReference>
<feature type="region of interest" description="Disordered" evidence="5">
    <location>
        <begin position="367"/>
        <end position="397"/>
    </location>
</feature>
<evidence type="ECO:0000256" key="1">
    <source>
        <dbReference type="ARBA" id="ARBA00004123"/>
    </source>
</evidence>
<evidence type="ECO:0000256" key="3">
    <source>
        <dbReference type="ARBA" id="ARBA00023242"/>
    </source>
</evidence>
<feature type="compositionally biased region" description="Low complexity" evidence="5">
    <location>
        <begin position="385"/>
        <end position="394"/>
    </location>
</feature>
<sequence>MKDIPGGNWQGVRVTVDIGDTDGRNLESSRQNIKSICSDYGFSDNFFDNDDDDVELGDWKPPDSELVQKMVSQIEYYLSDENLVKDAFLLKHVKRNKLGYVNIKLLTSFKKMKLLTKDWRMTAFALRHSTKLELNEEGKKVRRKNPVPETLLSQVPSRLLLVWNLPEPSATGDLPTKKNGIESAIAIFGTFGTISTIRILRPGKELPTDIRKYTYKYPDLVSTECVLVEYEDLEAAGRAYHELSKADSTMKVVLVGKGSRKKTTLDASDAEEKSDPKGMAIISQRMEQLQYVGEDSSAYSSSESGFASSPMPTPRWYQGLSPCSNLHSLGVSPRSIPWTSPRSSTSPRILHITPTAHRMSPLLASEMWRSPDTSPEPCRRNLDYSSDSSSTTGSPWVQRRKLAAARAASSQEGSLRQSPLSPLVLKRALNGDLPSGVLRFPHGPDGTKGFHNSIGRGRVVFK</sequence>
<comment type="caution">
    <text evidence="8">The sequence shown here is derived from an EMBL/GenBank/DDBJ whole genome shotgun (WGS) entry which is preliminary data.</text>
</comment>